<keyword evidence="8 21" id="KW-0436">Ligase</keyword>
<dbReference type="InterPro" id="IPR013221">
    <property type="entry name" value="Mur_ligase_cen"/>
</dbReference>
<comment type="catalytic activity">
    <reaction evidence="18">
        <text>10-formyltetrahydrofolyl-(gamma-L-Glu)(n) + L-glutamate + ATP = 10-formyltetrahydrofolyl-(gamma-L-Glu)(n+1) + ADP + phosphate + H(+)</text>
        <dbReference type="Rhea" id="RHEA:51904"/>
        <dbReference type="Rhea" id="RHEA-COMP:13088"/>
        <dbReference type="Rhea" id="RHEA-COMP:14300"/>
        <dbReference type="ChEBI" id="CHEBI:15378"/>
        <dbReference type="ChEBI" id="CHEBI:29985"/>
        <dbReference type="ChEBI" id="CHEBI:30616"/>
        <dbReference type="ChEBI" id="CHEBI:43474"/>
        <dbReference type="ChEBI" id="CHEBI:134413"/>
        <dbReference type="ChEBI" id="CHEBI:456216"/>
        <dbReference type="EC" id="6.3.2.17"/>
    </reaction>
</comment>
<keyword evidence="10 21" id="KW-0547">Nucleotide-binding</keyword>
<feature type="domain" description="Mur ligase C-terminal" evidence="22">
    <location>
        <begin position="307"/>
        <end position="425"/>
    </location>
</feature>
<evidence type="ECO:0000256" key="2">
    <source>
        <dbReference type="ARBA" id="ARBA00004799"/>
    </source>
</evidence>
<keyword evidence="12" id="KW-0460">Magnesium</keyword>
<evidence type="ECO:0000256" key="13">
    <source>
        <dbReference type="ARBA" id="ARBA00022909"/>
    </source>
</evidence>
<evidence type="ECO:0000256" key="6">
    <source>
        <dbReference type="ARBA" id="ARBA00013025"/>
    </source>
</evidence>
<dbReference type="Gene3D" id="3.40.1190.10">
    <property type="entry name" value="Mur-like, catalytic domain"/>
    <property type="match status" value="1"/>
</dbReference>
<comment type="function">
    <text evidence="1">Functions in two distinct reactions of the de novo folate biosynthetic pathway. Catalyzes the addition of a glutamate residue to dihydropteroate (7,8-dihydropteroate or H2Pte) to form dihydrofolate (7,8-dihydrofolate monoglutamate or H2Pte-Glu). Also catalyzes successive additions of L-glutamate to tetrahydrofolate or 10-formyltetrahydrofolate or 5,10-methylenetetrahydrofolate, leading to folylpolyglutamate derivatives.</text>
</comment>
<evidence type="ECO:0000256" key="7">
    <source>
        <dbReference type="ARBA" id="ARBA00019357"/>
    </source>
</evidence>
<evidence type="ECO:0000259" key="22">
    <source>
        <dbReference type="Pfam" id="PF02875"/>
    </source>
</evidence>
<dbReference type="Pfam" id="PF02875">
    <property type="entry name" value="Mur_ligase_C"/>
    <property type="match status" value="1"/>
</dbReference>
<dbReference type="InterPro" id="IPR004101">
    <property type="entry name" value="Mur_ligase_C"/>
</dbReference>
<comment type="catalytic activity">
    <reaction evidence="20">
        <text>7,8-dihydropteroate + L-glutamate + ATP = 7,8-dihydrofolate + ADP + phosphate + H(+)</text>
        <dbReference type="Rhea" id="RHEA:23584"/>
        <dbReference type="ChEBI" id="CHEBI:15378"/>
        <dbReference type="ChEBI" id="CHEBI:17839"/>
        <dbReference type="ChEBI" id="CHEBI:29985"/>
        <dbReference type="ChEBI" id="CHEBI:30616"/>
        <dbReference type="ChEBI" id="CHEBI:43474"/>
        <dbReference type="ChEBI" id="CHEBI:57451"/>
        <dbReference type="ChEBI" id="CHEBI:456216"/>
        <dbReference type="EC" id="6.3.2.12"/>
    </reaction>
</comment>
<dbReference type="GO" id="GO:0016874">
    <property type="term" value="F:ligase activity"/>
    <property type="evidence" value="ECO:0007669"/>
    <property type="project" value="UniProtKB-KW"/>
</dbReference>
<evidence type="ECO:0000256" key="14">
    <source>
        <dbReference type="ARBA" id="ARBA00030048"/>
    </source>
</evidence>
<name>A0ABW2IKY3_9PROT</name>
<dbReference type="PIRSF" id="PIRSF001563">
    <property type="entry name" value="Folylpolyglu_synth"/>
    <property type="match status" value="1"/>
</dbReference>
<comment type="pathway">
    <text evidence="3">Cofactor biosynthesis; tetrahydrofolylpolyglutamate biosynthesis.</text>
</comment>
<comment type="catalytic activity">
    <reaction evidence="19">
        <text>(6R)-5,10-methylenetetrahydrofolyl-(gamma-L-Glu)(n) + L-glutamate + ATP = (6R)-5,10-methylenetetrahydrofolyl-(gamma-L-Glu)(n+1) + ADP + phosphate + H(+)</text>
        <dbReference type="Rhea" id="RHEA:51912"/>
        <dbReference type="Rhea" id="RHEA-COMP:13257"/>
        <dbReference type="Rhea" id="RHEA-COMP:13258"/>
        <dbReference type="ChEBI" id="CHEBI:15378"/>
        <dbReference type="ChEBI" id="CHEBI:29985"/>
        <dbReference type="ChEBI" id="CHEBI:30616"/>
        <dbReference type="ChEBI" id="CHEBI:43474"/>
        <dbReference type="ChEBI" id="CHEBI:136572"/>
        <dbReference type="ChEBI" id="CHEBI:456216"/>
        <dbReference type="EC" id="6.3.2.17"/>
    </reaction>
</comment>
<evidence type="ECO:0000256" key="19">
    <source>
        <dbReference type="ARBA" id="ARBA00049035"/>
    </source>
</evidence>
<evidence type="ECO:0000256" key="15">
    <source>
        <dbReference type="ARBA" id="ARBA00030592"/>
    </source>
</evidence>
<keyword evidence="9" id="KW-0479">Metal-binding</keyword>
<dbReference type="NCBIfam" id="TIGR01499">
    <property type="entry name" value="folC"/>
    <property type="match status" value="1"/>
</dbReference>
<evidence type="ECO:0000256" key="12">
    <source>
        <dbReference type="ARBA" id="ARBA00022842"/>
    </source>
</evidence>
<dbReference type="EC" id="6.3.2.12" evidence="5"/>
<dbReference type="PANTHER" id="PTHR11136:SF0">
    <property type="entry name" value="DIHYDROFOLATE SYNTHETASE-RELATED"/>
    <property type="match status" value="1"/>
</dbReference>
<dbReference type="PANTHER" id="PTHR11136">
    <property type="entry name" value="FOLYLPOLYGLUTAMATE SYNTHASE-RELATED"/>
    <property type="match status" value="1"/>
</dbReference>
<evidence type="ECO:0000256" key="4">
    <source>
        <dbReference type="ARBA" id="ARBA00008276"/>
    </source>
</evidence>
<dbReference type="EC" id="6.3.2.17" evidence="6"/>
<evidence type="ECO:0000313" key="24">
    <source>
        <dbReference type="EMBL" id="MFC7291582.1"/>
    </source>
</evidence>
<keyword evidence="13" id="KW-0289">Folate biosynthesis</keyword>
<comment type="caution">
    <text evidence="24">The sequence shown here is derived from an EMBL/GenBank/DDBJ whole genome shotgun (WGS) entry which is preliminary data.</text>
</comment>
<keyword evidence="25" id="KW-1185">Reference proteome</keyword>
<evidence type="ECO:0000256" key="18">
    <source>
        <dbReference type="ARBA" id="ARBA00047808"/>
    </source>
</evidence>
<dbReference type="SUPFAM" id="SSF53623">
    <property type="entry name" value="MurD-like peptide ligases, catalytic domain"/>
    <property type="match status" value="1"/>
</dbReference>
<reference evidence="25" key="1">
    <citation type="journal article" date="2019" name="Int. J. Syst. Evol. Microbiol.">
        <title>The Global Catalogue of Microorganisms (GCM) 10K type strain sequencing project: providing services to taxonomists for standard genome sequencing and annotation.</title>
        <authorList>
            <consortium name="The Broad Institute Genomics Platform"/>
            <consortium name="The Broad Institute Genome Sequencing Center for Infectious Disease"/>
            <person name="Wu L."/>
            <person name="Ma J."/>
        </authorList>
    </citation>
    <scope>NUCLEOTIDE SEQUENCE [LARGE SCALE GENOMIC DNA]</scope>
    <source>
        <strain evidence="25">CCUG 51308</strain>
    </source>
</reference>
<evidence type="ECO:0000256" key="20">
    <source>
        <dbReference type="ARBA" id="ARBA00049161"/>
    </source>
</evidence>
<evidence type="ECO:0000256" key="8">
    <source>
        <dbReference type="ARBA" id="ARBA00022598"/>
    </source>
</evidence>
<dbReference type="Pfam" id="PF08245">
    <property type="entry name" value="Mur_ligase_M"/>
    <property type="match status" value="1"/>
</dbReference>
<protein>
    <recommendedName>
        <fullName evidence="7">Dihydrofolate synthase/folylpolyglutamate synthase</fullName>
        <ecNumber evidence="5">6.3.2.12</ecNumber>
        <ecNumber evidence="6">6.3.2.17</ecNumber>
    </recommendedName>
    <alternativeName>
        <fullName evidence="16">Folylpoly-gamma-glutamate synthetase-dihydrofolate synthetase</fullName>
    </alternativeName>
    <alternativeName>
        <fullName evidence="14">Folylpolyglutamate synthetase</fullName>
    </alternativeName>
    <alternativeName>
        <fullName evidence="15">Tetrahydrofolylpolyglutamate synthase</fullName>
    </alternativeName>
</protein>
<dbReference type="EMBL" id="JBHTBR010000004">
    <property type="protein sequence ID" value="MFC7291582.1"/>
    <property type="molecule type" value="Genomic_DNA"/>
</dbReference>
<evidence type="ECO:0000256" key="5">
    <source>
        <dbReference type="ARBA" id="ARBA00013023"/>
    </source>
</evidence>
<dbReference type="RefSeq" id="WP_382166815.1">
    <property type="nucleotide sequence ID" value="NZ_JBHTBR010000004.1"/>
</dbReference>
<sequence>MSGGDDHTVKAALAAFTDPRGRVDIRFGLDRIKQALAILGDPQNKLPPTIHIAGTNGKGSVAAFLRAMGEASDLGVHVFTSPHLIRVNERIRLNGRLVTDDELVAALERVEDTGVDLTYFEALTAAAFLLFSQIQADFCIIETGAGGELDSTNVMVRPDACIITSIGRDHEKMFGVSDISSIARTKAGIMRSDTPVIIGEQAEEDATQSLLEAARDKAANVILAGRDWKDWLEGEAFVFEDSAGQIKAPWLGLAGPHQRLNAACACAAMRVLGLRGVDATSMGAGLREAVWPARMQSLKRGPFQQSIGAQIVIDGAHNPAGAKAFADAIAKRHHDDDVLPVILMAMQNNKDAEKIIAAIAPYVSRFVMMPLPADAGQEGGSGAEPQRLAEIARNNKAKADAVSSLEDAVERLKELAPEMVYVCGSLYLAGAILALNEESVL</sequence>
<dbReference type="InterPro" id="IPR036565">
    <property type="entry name" value="Mur-like_cat_sf"/>
</dbReference>
<evidence type="ECO:0000259" key="23">
    <source>
        <dbReference type="Pfam" id="PF08245"/>
    </source>
</evidence>
<feature type="domain" description="Mur ligase central" evidence="23">
    <location>
        <begin position="52"/>
        <end position="268"/>
    </location>
</feature>
<evidence type="ECO:0000256" key="10">
    <source>
        <dbReference type="ARBA" id="ARBA00022741"/>
    </source>
</evidence>
<evidence type="ECO:0000256" key="3">
    <source>
        <dbReference type="ARBA" id="ARBA00005150"/>
    </source>
</evidence>
<dbReference type="InterPro" id="IPR036615">
    <property type="entry name" value="Mur_ligase_C_dom_sf"/>
</dbReference>
<accession>A0ABW2IKY3</accession>
<comment type="similarity">
    <text evidence="4 21">Belongs to the folylpolyglutamate synthase family.</text>
</comment>
<dbReference type="Proteomes" id="UP001596492">
    <property type="component" value="Unassembled WGS sequence"/>
</dbReference>
<evidence type="ECO:0000256" key="1">
    <source>
        <dbReference type="ARBA" id="ARBA00002714"/>
    </source>
</evidence>
<keyword evidence="11 21" id="KW-0067">ATP-binding</keyword>
<dbReference type="Gene3D" id="3.90.190.20">
    <property type="entry name" value="Mur ligase, C-terminal domain"/>
    <property type="match status" value="1"/>
</dbReference>
<comment type="pathway">
    <text evidence="2">Cofactor biosynthesis; tetrahydrofolate biosynthesis; 7,8-dihydrofolate from 2-amino-4-hydroxy-6-hydroxymethyl-7,8-dihydropteridine diphosphate and 4-aminobenzoate: step 2/2.</text>
</comment>
<gene>
    <name evidence="24" type="ORF">ACFQS8_08140</name>
</gene>
<dbReference type="SUPFAM" id="SSF53244">
    <property type="entry name" value="MurD-like peptide ligases, peptide-binding domain"/>
    <property type="match status" value="1"/>
</dbReference>
<evidence type="ECO:0000313" key="25">
    <source>
        <dbReference type="Proteomes" id="UP001596492"/>
    </source>
</evidence>
<evidence type="ECO:0000256" key="21">
    <source>
        <dbReference type="PIRNR" id="PIRNR001563"/>
    </source>
</evidence>
<dbReference type="InterPro" id="IPR001645">
    <property type="entry name" value="Folylpolyglutamate_synth"/>
</dbReference>
<evidence type="ECO:0000256" key="17">
    <source>
        <dbReference type="ARBA" id="ARBA00047493"/>
    </source>
</evidence>
<evidence type="ECO:0000256" key="11">
    <source>
        <dbReference type="ARBA" id="ARBA00022840"/>
    </source>
</evidence>
<comment type="catalytic activity">
    <reaction evidence="17">
        <text>(6S)-5,6,7,8-tetrahydrofolyl-(gamma-L-Glu)(n) + L-glutamate + ATP = (6S)-5,6,7,8-tetrahydrofolyl-(gamma-L-Glu)(n+1) + ADP + phosphate + H(+)</text>
        <dbReference type="Rhea" id="RHEA:10580"/>
        <dbReference type="Rhea" id="RHEA-COMP:14738"/>
        <dbReference type="Rhea" id="RHEA-COMP:14740"/>
        <dbReference type="ChEBI" id="CHEBI:15378"/>
        <dbReference type="ChEBI" id="CHEBI:29985"/>
        <dbReference type="ChEBI" id="CHEBI:30616"/>
        <dbReference type="ChEBI" id="CHEBI:43474"/>
        <dbReference type="ChEBI" id="CHEBI:141005"/>
        <dbReference type="ChEBI" id="CHEBI:456216"/>
        <dbReference type="EC" id="6.3.2.17"/>
    </reaction>
</comment>
<evidence type="ECO:0000256" key="9">
    <source>
        <dbReference type="ARBA" id="ARBA00022723"/>
    </source>
</evidence>
<proteinExistence type="inferred from homology"/>
<evidence type="ECO:0000256" key="16">
    <source>
        <dbReference type="ARBA" id="ARBA00032510"/>
    </source>
</evidence>
<organism evidence="24 25">
    <name type="scientific">Hirschia litorea</name>
    <dbReference type="NCBI Taxonomy" id="1199156"/>
    <lineage>
        <taxon>Bacteria</taxon>
        <taxon>Pseudomonadati</taxon>
        <taxon>Pseudomonadota</taxon>
        <taxon>Alphaproteobacteria</taxon>
        <taxon>Hyphomonadales</taxon>
        <taxon>Hyphomonadaceae</taxon>
        <taxon>Hirschia</taxon>
    </lineage>
</organism>